<accession>A0AC61QSP6</accession>
<evidence type="ECO:0000313" key="2">
    <source>
        <dbReference type="Proteomes" id="UP000308886"/>
    </source>
</evidence>
<organism evidence="1 2">
    <name type="scientific">Palleniella muris</name>
    <dbReference type="NCBI Taxonomy" id="3038145"/>
    <lineage>
        <taxon>Bacteria</taxon>
        <taxon>Pseudomonadati</taxon>
        <taxon>Bacteroidota</taxon>
        <taxon>Bacteroidia</taxon>
        <taxon>Bacteroidales</taxon>
        <taxon>Prevotellaceae</taxon>
        <taxon>Palleniella</taxon>
    </lineage>
</organism>
<dbReference type="EMBL" id="SRZC01000004">
    <property type="protein sequence ID" value="TGX83413.1"/>
    <property type="molecule type" value="Genomic_DNA"/>
</dbReference>
<evidence type="ECO:0000313" key="1">
    <source>
        <dbReference type="EMBL" id="TGX83413.1"/>
    </source>
</evidence>
<name>A0AC61QSP6_9BACT</name>
<proteinExistence type="predicted"/>
<comment type="caution">
    <text evidence="1">The sequence shown here is derived from an EMBL/GenBank/DDBJ whole genome shotgun (WGS) entry which is preliminary data.</text>
</comment>
<protein>
    <submittedName>
        <fullName evidence="1">Uncharacterized protein</fullName>
    </submittedName>
</protein>
<keyword evidence="2" id="KW-1185">Reference proteome</keyword>
<reference evidence="1" key="1">
    <citation type="submission" date="2019-04" db="EMBL/GenBank/DDBJ databases">
        <title>Microbes associate with the intestines of laboratory mice.</title>
        <authorList>
            <person name="Navarre W."/>
            <person name="Wong E."/>
            <person name="Huang K."/>
            <person name="Tropini C."/>
            <person name="Ng K."/>
            <person name="Yu B."/>
        </authorList>
    </citation>
    <scope>NUCLEOTIDE SEQUENCE</scope>
    <source>
        <strain evidence="1">NM73_A23</strain>
    </source>
</reference>
<dbReference type="Proteomes" id="UP000308886">
    <property type="component" value="Unassembled WGS sequence"/>
</dbReference>
<sequence>MKKTLLLLFPILLFSCNKDTFNSESAVFTLSGFTDTGCKEGAKAKGTMYHDVRGEYVNYKVKKGDDGGMHIYFDHVNSMFNCGSDKIWVETSKEGNTIRVHEIENSNAANCYCDHDIHFEVGALEKDDYTIMIHKNLHEAYLSEPYAQFTVKVTNDSKGKYTISE</sequence>
<gene>
    <name evidence="1" type="ORF">E5358_03930</name>
</gene>